<dbReference type="Proteomes" id="UP001212602">
    <property type="component" value="Unassembled WGS sequence"/>
</dbReference>
<accession>A0AAE3N556</accession>
<dbReference type="AlphaFoldDB" id="A0AAE3N556"/>
<evidence type="ECO:0000313" key="2">
    <source>
        <dbReference type="Proteomes" id="UP001212602"/>
    </source>
</evidence>
<name>A0AAE3N556_9BURK</name>
<proteinExistence type="predicted"/>
<organism evidence="1 2">
    <name type="scientific">Xenophilus arseniciresistens</name>
    <dbReference type="NCBI Taxonomy" id="1283306"/>
    <lineage>
        <taxon>Bacteria</taxon>
        <taxon>Pseudomonadati</taxon>
        <taxon>Pseudomonadota</taxon>
        <taxon>Betaproteobacteria</taxon>
        <taxon>Burkholderiales</taxon>
        <taxon>Comamonadaceae</taxon>
        <taxon>Xenophilus</taxon>
    </lineage>
</organism>
<reference evidence="1" key="1">
    <citation type="submission" date="2023-01" db="EMBL/GenBank/DDBJ databases">
        <title>Xenophilus mangrovi sp. nov., isolated from soil of Mangrove nature reserve.</title>
        <authorList>
            <person name="Xu S."/>
            <person name="Liu Z."/>
            <person name="Xu Y."/>
        </authorList>
    </citation>
    <scope>NUCLEOTIDE SEQUENCE</scope>
    <source>
        <strain evidence="1">YW8</strain>
    </source>
</reference>
<gene>
    <name evidence="1" type="ORF">PGB34_03455</name>
</gene>
<protein>
    <submittedName>
        <fullName evidence="1">Uncharacterized protein</fullName>
    </submittedName>
</protein>
<dbReference type="RefSeq" id="WP_271426668.1">
    <property type="nucleotide sequence ID" value="NZ_JAQIPB010000001.1"/>
</dbReference>
<evidence type="ECO:0000313" key="1">
    <source>
        <dbReference type="EMBL" id="MDA7415411.1"/>
    </source>
</evidence>
<dbReference type="EMBL" id="JAQIPB010000001">
    <property type="protein sequence ID" value="MDA7415411.1"/>
    <property type="molecule type" value="Genomic_DNA"/>
</dbReference>
<comment type="caution">
    <text evidence="1">The sequence shown here is derived from an EMBL/GenBank/DDBJ whole genome shotgun (WGS) entry which is preliminary data.</text>
</comment>
<sequence>MSIALEALPQERAHALALLRERMQAAGCVFDFAVRGVLADAGVELAHHRAVLRAMFDDIDAQWALHRQALRAQGMDLPEPLPAAMQHELARASATPWDARSVCDASGFKPRRSEGISFPAPPTTPFESLFRAFDDPPYGTRAQPGLFADFCQAVGLLPAQDIVVFDWVGDPEQAPQRSAWSAYFDDGKEWWGIWCLTVWNPRQRTIAALAASATD</sequence>
<keyword evidence="2" id="KW-1185">Reference proteome</keyword>